<dbReference type="Pfam" id="PF00072">
    <property type="entry name" value="Response_reg"/>
    <property type="match status" value="1"/>
</dbReference>
<dbReference type="InterPro" id="IPR052048">
    <property type="entry name" value="ST_Response_Regulator"/>
</dbReference>
<name>A0ABM4AHF8_ZIZJJ</name>
<dbReference type="PROSITE" id="PS50110">
    <property type="entry name" value="RESPONSE_REGULATORY"/>
    <property type="match status" value="1"/>
</dbReference>
<dbReference type="RefSeq" id="XP_060676167.1">
    <property type="nucleotide sequence ID" value="XM_060820184.1"/>
</dbReference>
<organism evidence="3 4">
    <name type="scientific">Ziziphus jujuba</name>
    <name type="common">Chinese jujube</name>
    <name type="synonym">Ziziphus sativa</name>
    <dbReference type="NCBI Taxonomy" id="326968"/>
    <lineage>
        <taxon>Eukaryota</taxon>
        <taxon>Viridiplantae</taxon>
        <taxon>Streptophyta</taxon>
        <taxon>Embryophyta</taxon>
        <taxon>Tracheophyta</taxon>
        <taxon>Spermatophyta</taxon>
        <taxon>Magnoliopsida</taxon>
        <taxon>eudicotyledons</taxon>
        <taxon>Gunneridae</taxon>
        <taxon>Pentapetalae</taxon>
        <taxon>rosids</taxon>
        <taxon>fabids</taxon>
        <taxon>Rosales</taxon>
        <taxon>Rhamnaceae</taxon>
        <taxon>Paliureae</taxon>
        <taxon>Ziziphus</taxon>
    </lineage>
</organism>
<evidence type="ECO:0000313" key="3">
    <source>
        <dbReference type="Proteomes" id="UP001652623"/>
    </source>
</evidence>
<dbReference type="InterPro" id="IPR011006">
    <property type="entry name" value="CheY-like_superfamily"/>
</dbReference>
<keyword evidence="3" id="KW-1185">Reference proteome</keyword>
<reference evidence="4" key="1">
    <citation type="submission" date="2025-08" db="UniProtKB">
        <authorList>
            <consortium name="RefSeq"/>
        </authorList>
    </citation>
    <scope>IDENTIFICATION</scope>
    <source>
        <tissue evidence="4">Seedling</tissue>
    </source>
</reference>
<evidence type="ECO:0000313" key="4">
    <source>
        <dbReference type="RefSeq" id="XP_060676167.1"/>
    </source>
</evidence>
<sequence>MAPEMNERLQGNITTKGKPFMSWNKRLTALVVDDGITCRMLEKGLLTSYGIETQAVESGPAAIQLISSGATFHLIVIDMHLSGMNGPETIRQLRAMGVRSRIMGISILFTEKERRVFLEAGGDHYMEKRMHPERFIPILHELDNQ</sequence>
<dbReference type="InterPro" id="IPR001789">
    <property type="entry name" value="Sig_transdc_resp-reg_receiver"/>
</dbReference>
<dbReference type="PANTHER" id="PTHR43228">
    <property type="entry name" value="TWO-COMPONENT RESPONSE REGULATOR"/>
    <property type="match status" value="1"/>
</dbReference>
<dbReference type="SUPFAM" id="SSF52172">
    <property type="entry name" value="CheY-like"/>
    <property type="match status" value="1"/>
</dbReference>
<dbReference type="CDD" id="cd17546">
    <property type="entry name" value="REC_hyHK_CKI1_RcsC-like"/>
    <property type="match status" value="1"/>
</dbReference>
<evidence type="ECO:0000256" key="1">
    <source>
        <dbReference type="PROSITE-ProRule" id="PRU00169"/>
    </source>
</evidence>
<evidence type="ECO:0000259" key="2">
    <source>
        <dbReference type="PROSITE" id="PS50110"/>
    </source>
</evidence>
<dbReference type="Gene3D" id="3.40.50.2300">
    <property type="match status" value="1"/>
</dbReference>
<feature type="modified residue" description="4-aspartylphosphate" evidence="1">
    <location>
        <position position="78"/>
    </location>
</feature>
<dbReference type="PANTHER" id="PTHR43228:SF17">
    <property type="entry name" value="HISTIDINE KINASE RESPONSE REGULATOR AND TRANSCRIPTION FACTOR RR-A-TYPE FAMILY-RELATED"/>
    <property type="match status" value="1"/>
</dbReference>
<accession>A0ABM4AHF8</accession>
<keyword evidence="1" id="KW-0597">Phosphoprotein</keyword>
<protein>
    <submittedName>
        <fullName evidence="4">Two-component response regulator 24</fullName>
    </submittedName>
</protein>
<proteinExistence type="predicted"/>
<dbReference type="Proteomes" id="UP001652623">
    <property type="component" value="Chromosome 9"/>
</dbReference>
<dbReference type="SMART" id="SM00448">
    <property type="entry name" value="REC"/>
    <property type="match status" value="1"/>
</dbReference>
<feature type="domain" description="Response regulatory" evidence="2">
    <location>
        <begin position="28"/>
        <end position="143"/>
    </location>
</feature>
<gene>
    <name evidence="4" type="primary">LOC107426640</name>
</gene>
<dbReference type="GeneID" id="107426640"/>